<protein>
    <submittedName>
        <fullName evidence="4">Competence protein ComEA</fullName>
    </submittedName>
</protein>
<dbReference type="Gene3D" id="1.10.150.320">
    <property type="entry name" value="Photosystem II 12 kDa extrinsic protein"/>
    <property type="match status" value="1"/>
</dbReference>
<dbReference type="InterPro" id="IPR003583">
    <property type="entry name" value="Hlx-hairpin-Hlx_DNA-bd_motif"/>
</dbReference>
<feature type="transmembrane region" description="Helical" evidence="2">
    <location>
        <begin position="64"/>
        <end position="85"/>
    </location>
</feature>
<organism evidence="4 5">
    <name type="scientific">Corynebacterium felinum</name>
    <dbReference type="NCBI Taxonomy" id="131318"/>
    <lineage>
        <taxon>Bacteria</taxon>
        <taxon>Bacillati</taxon>
        <taxon>Actinomycetota</taxon>
        <taxon>Actinomycetes</taxon>
        <taxon>Mycobacteriales</taxon>
        <taxon>Corynebacteriaceae</taxon>
        <taxon>Corynebacterium</taxon>
    </lineage>
</organism>
<dbReference type="SMART" id="SM00278">
    <property type="entry name" value="HhH1"/>
    <property type="match status" value="2"/>
</dbReference>
<evidence type="ECO:0000256" key="2">
    <source>
        <dbReference type="SAM" id="Phobius"/>
    </source>
</evidence>
<dbReference type="InterPro" id="IPR004509">
    <property type="entry name" value="Competence_ComEA_HhH"/>
</dbReference>
<dbReference type="Gene3D" id="3.10.560.10">
    <property type="entry name" value="Outer membrane lipoprotein wza domain like"/>
    <property type="match status" value="1"/>
</dbReference>
<name>A0ABU2B4N6_9CORY</name>
<evidence type="ECO:0000256" key="1">
    <source>
        <dbReference type="SAM" id="MobiDB-lite"/>
    </source>
</evidence>
<accession>A0ABU2B4N6</accession>
<feature type="domain" description="Helix-hairpin-helix DNA-binding motif class 1" evidence="3">
    <location>
        <begin position="259"/>
        <end position="278"/>
    </location>
</feature>
<feature type="region of interest" description="Disordered" evidence="1">
    <location>
        <begin position="96"/>
        <end position="115"/>
    </location>
</feature>
<keyword evidence="2" id="KW-1133">Transmembrane helix</keyword>
<dbReference type="InterPro" id="IPR051675">
    <property type="entry name" value="Endo/Exo/Phosphatase_dom_1"/>
</dbReference>
<reference evidence="4 5" key="1">
    <citation type="submission" date="2023-07" db="EMBL/GenBank/DDBJ databases">
        <title>Sequencing the genomes of 1000 actinobacteria strains.</title>
        <authorList>
            <person name="Klenk H.-P."/>
        </authorList>
    </citation>
    <scope>NUCLEOTIDE SEQUENCE [LARGE SCALE GENOMIC DNA]</scope>
    <source>
        <strain evidence="4 5">DSM 44508</strain>
    </source>
</reference>
<dbReference type="PANTHER" id="PTHR21180">
    <property type="entry name" value="ENDONUCLEASE/EXONUCLEASE/PHOSPHATASE FAMILY DOMAIN-CONTAINING PROTEIN 1"/>
    <property type="match status" value="1"/>
</dbReference>
<dbReference type="SUPFAM" id="SSF47781">
    <property type="entry name" value="RuvA domain 2-like"/>
    <property type="match status" value="1"/>
</dbReference>
<dbReference type="InterPro" id="IPR010994">
    <property type="entry name" value="RuvA_2-like"/>
</dbReference>
<keyword evidence="5" id="KW-1185">Reference proteome</keyword>
<dbReference type="PANTHER" id="PTHR21180:SF32">
    <property type="entry name" value="ENDONUCLEASE_EXONUCLEASE_PHOSPHATASE FAMILY DOMAIN-CONTAINING PROTEIN 1"/>
    <property type="match status" value="1"/>
</dbReference>
<evidence type="ECO:0000313" key="4">
    <source>
        <dbReference type="EMBL" id="MDR7353577.1"/>
    </source>
</evidence>
<dbReference type="Proteomes" id="UP001183619">
    <property type="component" value="Unassembled WGS sequence"/>
</dbReference>
<evidence type="ECO:0000259" key="3">
    <source>
        <dbReference type="SMART" id="SM00278"/>
    </source>
</evidence>
<evidence type="ECO:0000313" key="5">
    <source>
        <dbReference type="Proteomes" id="UP001183619"/>
    </source>
</evidence>
<gene>
    <name evidence="4" type="ORF">J2S37_000115</name>
</gene>
<keyword evidence="2" id="KW-0812">Transmembrane</keyword>
<dbReference type="Pfam" id="PF12836">
    <property type="entry name" value="HHH_3"/>
    <property type="match status" value="1"/>
</dbReference>
<dbReference type="EMBL" id="JAVDYF010000001">
    <property type="protein sequence ID" value="MDR7353577.1"/>
    <property type="molecule type" value="Genomic_DNA"/>
</dbReference>
<dbReference type="NCBIfam" id="TIGR00426">
    <property type="entry name" value="competence protein ComEA helix-hairpin-helix repeat region"/>
    <property type="match status" value="1"/>
</dbReference>
<feature type="compositionally biased region" description="Low complexity" evidence="1">
    <location>
        <begin position="103"/>
        <end position="115"/>
    </location>
</feature>
<dbReference type="RefSeq" id="WP_277104188.1">
    <property type="nucleotide sequence ID" value="NZ_BAAAJS010000039.1"/>
</dbReference>
<keyword evidence="2" id="KW-0472">Membrane</keyword>
<comment type="caution">
    <text evidence="4">The sequence shown here is derived from an EMBL/GenBank/DDBJ whole genome shotgun (WGS) entry which is preliminary data.</text>
</comment>
<feature type="domain" description="Helix-hairpin-helix DNA-binding motif class 1" evidence="3">
    <location>
        <begin position="229"/>
        <end position="248"/>
    </location>
</feature>
<proteinExistence type="predicted"/>
<sequence>MNMLSFRTLRRSLRLHALGASRRKIATHLASRLDELTRPTAMEEELAVAFPEPGELRFSIPPRVAVLIAAVTGIVVTIVILWQVVSQAQHQQSPQLGAPVWNTTPSPAAPASHASPTSAVADVQVVVSVVGEVHNPGLHSFPPTTARIADALTAAGVKPEGDIRGLNLAEKLVDGTQIVVPHRDHHMPDQPNAVLDARLGGALVMGPAASPGAGVEGMAKVNLNQATETELVTLPGVGEKTAQAIIQHRESIGGFSTIEQLQDVKGIGPAKFAQIKPEVTL</sequence>